<dbReference type="PRINTS" id="PR00107">
    <property type="entry name" value="PHOSPHOCPHPR"/>
</dbReference>
<dbReference type="InterPro" id="IPR035895">
    <property type="entry name" value="HPr-like_sf"/>
</dbReference>
<dbReference type="Gene3D" id="3.30.1340.10">
    <property type="entry name" value="HPr-like"/>
    <property type="match status" value="1"/>
</dbReference>
<dbReference type="EMBL" id="BOQE01000001">
    <property type="protein sequence ID" value="GIM46733.1"/>
    <property type="molecule type" value="Genomic_DNA"/>
</dbReference>
<dbReference type="Pfam" id="PF00381">
    <property type="entry name" value="PTS-HPr"/>
    <property type="match status" value="1"/>
</dbReference>
<dbReference type="InterPro" id="IPR000032">
    <property type="entry name" value="HPr-like"/>
</dbReference>
<evidence type="ECO:0000313" key="5">
    <source>
        <dbReference type="EMBL" id="GIM46733.1"/>
    </source>
</evidence>
<protein>
    <submittedName>
        <fullName evidence="5">Phosphocarrier protein HPr</fullName>
    </submittedName>
</protein>
<evidence type="ECO:0000259" key="4">
    <source>
        <dbReference type="PROSITE" id="PS51350"/>
    </source>
</evidence>
<evidence type="ECO:0000256" key="1">
    <source>
        <dbReference type="ARBA" id="ARBA00004496"/>
    </source>
</evidence>
<keyword evidence="3" id="KW-0598">Phosphotransferase system</keyword>
<dbReference type="PANTHER" id="PTHR33705:SF2">
    <property type="entry name" value="PHOSPHOCARRIER PROTEIN NPR"/>
    <property type="match status" value="1"/>
</dbReference>
<dbReference type="InterPro" id="IPR050399">
    <property type="entry name" value="HPr"/>
</dbReference>
<feature type="domain" description="HPr" evidence="4">
    <location>
        <begin position="1"/>
        <end position="86"/>
    </location>
</feature>
<dbReference type="PANTHER" id="PTHR33705">
    <property type="entry name" value="PHOSPHOCARRIER PROTEIN HPR"/>
    <property type="match status" value="1"/>
</dbReference>
<dbReference type="NCBIfam" id="TIGR01003">
    <property type="entry name" value="PTS_HPr_family"/>
    <property type="match status" value="1"/>
</dbReference>
<sequence length="86" mass="9371">MICGEIQIKGKFGLHLRPATLFASIAKQFCSEITLEYNGKIVEGKSAIGLLQLGAQEGSRILVRIDGEDEQEAMKVILAFVTNGFD</sequence>
<comment type="subcellular location">
    <subcellularLocation>
        <location evidence="1">Cytoplasm</location>
    </subcellularLocation>
</comment>
<comment type="caution">
    <text evidence="5">The sequence shown here is derived from an EMBL/GenBank/DDBJ whole genome shotgun (WGS) entry which is preliminary data.</text>
</comment>
<evidence type="ECO:0000313" key="6">
    <source>
        <dbReference type="Proteomes" id="UP001057291"/>
    </source>
</evidence>
<keyword evidence="6" id="KW-1185">Reference proteome</keyword>
<organism evidence="5 6">
    <name type="scientific">Collibacillus ludicampi</name>
    <dbReference type="NCBI Taxonomy" id="2771369"/>
    <lineage>
        <taxon>Bacteria</taxon>
        <taxon>Bacillati</taxon>
        <taxon>Bacillota</taxon>
        <taxon>Bacilli</taxon>
        <taxon>Bacillales</taxon>
        <taxon>Alicyclobacillaceae</taxon>
        <taxon>Collibacillus</taxon>
    </lineage>
</organism>
<dbReference type="CDD" id="cd00367">
    <property type="entry name" value="PTS-HPr_like"/>
    <property type="match status" value="1"/>
</dbReference>
<evidence type="ECO:0000256" key="2">
    <source>
        <dbReference type="ARBA" id="ARBA00022490"/>
    </source>
</evidence>
<dbReference type="AlphaFoldDB" id="A0AAV4LG27"/>
<dbReference type="GO" id="GO:0009401">
    <property type="term" value="P:phosphoenolpyruvate-dependent sugar phosphotransferase system"/>
    <property type="evidence" value="ECO:0007669"/>
    <property type="project" value="UniProtKB-KW"/>
</dbReference>
<accession>A0AAV4LG27</accession>
<evidence type="ECO:0000256" key="3">
    <source>
        <dbReference type="ARBA" id="ARBA00022683"/>
    </source>
</evidence>
<keyword evidence="2" id="KW-0963">Cytoplasm</keyword>
<dbReference type="GO" id="GO:0005737">
    <property type="term" value="C:cytoplasm"/>
    <property type="evidence" value="ECO:0007669"/>
    <property type="project" value="UniProtKB-SubCell"/>
</dbReference>
<dbReference type="SUPFAM" id="SSF55594">
    <property type="entry name" value="HPr-like"/>
    <property type="match status" value="1"/>
</dbReference>
<reference evidence="5" key="1">
    <citation type="journal article" date="2023" name="Int. J. Syst. Evol. Microbiol.">
        <title>Collibacillus ludicampi gen. nov., sp. nov., a new soil bacterium of the family Alicyclobacillaceae.</title>
        <authorList>
            <person name="Jojima T."/>
            <person name="Ioku Y."/>
            <person name="Fukuta Y."/>
            <person name="Shirasaka N."/>
            <person name="Matsumura Y."/>
            <person name="Mori M."/>
        </authorList>
    </citation>
    <scope>NUCLEOTIDE SEQUENCE</scope>
    <source>
        <strain evidence="5">TP075</strain>
    </source>
</reference>
<dbReference type="Proteomes" id="UP001057291">
    <property type="component" value="Unassembled WGS sequence"/>
</dbReference>
<gene>
    <name evidence="5" type="primary">ptsH_2</name>
    <name evidence="5" type="ORF">DNHGIG_22820</name>
</gene>
<dbReference type="RefSeq" id="WP_282199795.1">
    <property type="nucleotide sequence ID" value="NZ_BOQE01000001.1"/>
</dbReference>
<dbReference type="PROSITE" id="PS51350">
    <property type="entry name" value="PTS_HPR_DOM"/>
    <property type="match status" value="1"/>
</dbReference>
<proteinExistence type="predicted"/>
<name>A0AAV4LG27_9BACL</name>